<keyword evidence="2 4" id="KW-0238">DNA-binding</keyword>
<evidence type="ECO:0000313" key="8">
    <source>
        <dbReference type="Proteomes" id="UP000263993"/>
    </source>
</evidence>
<dbReference type="InterPro" id="IPR009057">
    <property type="entry name" value="Homeodomain-like_sf"/>
</dbReference>
<proteinExistence type="predicted"/>
<dbReference type="Pfam" id="PF00440">
    <property type="entry name" value="TetR_N"/>
    <property type="match status" value="1"/>
</dbReference>
<dbReference type="AlphaFoldDB" id="A0A371BBQ1"/>
<feature type="DNA-binding region" description="H-T-H motif" evidence="4">
    <location>
        <begin position="44"/>
        <end position="63"/>
    </location>
</feature>
<dbReference type="InterPro" id="IPR039536">
    <property type="entry name" value="TetR_C_Proteobacteria"/>
</dbReference>
<dbReference type="PANTHER" id="PTHR30055:SF146">
    <property type="entry name" value="HTH-TYPE TRANSCRIPTIONAL DUAL REGULATOR CECR"/>
    <property type="match status" value="1"/>
</dbReference>
<dbReference type="Pfam" id="PF14246">
    <property type="entry name" value="TetR_C_7"/>
    <property type="match status" value="1"/>
</dbReference>
<name>A0A371BBQ1_9BRAD</name>
<dbReference type="SUPFAM" id="SSF46689">
    <property type="entry name" value="Homeodomain-like"/>
    <property type="match status" value="1"/>
</dbReference>
<dbReference type="InterPro" id="IPR001647">
    <property type="entry name" value="HTH_TetR"/>
</dbReference>
<dbReference type="PRINTS" id="PR00455">
    <property type="entry name" value="HTHTETR"/>
</dbReference>
<keyword evidence="3" id="KW-0804">Transcription</keyword>
<dbReference type="InterPro" id="IPR023772">
    <property type="entry name" value="DNA-bd_HTH_TetR-type_CS"/>
</dbReference>
<evidence type="ECO:0000259" key="6">
    <source>
        <dbReference type="PROSITE" id="PS50977"/>
    </source>
</evidence>
<evidence type="ECO:0000256" key="1">
    <source>
        <dbReference type="ARBA" id="ARBA00023015"/>
    </source>
</evidence>
<dbReference type="Gene3D" id="1.10.357.10">
    <property type="entry name" value="Tetracycline Repressor, domain 2"/>
    <property type="match status" value="1"/>
</dbReference>
<reference evidence="8" key="1">
    <citation type="submission" date="2018-08" db="EMBL/GenBank/DDBJ databases">
        <authorList>
            <person name="Kim S.-J."/>
            <person name="Jung G.-Y."/>
        </authorList>
    </citation>
    <scope>NUCLEOTIDE SEQUENCE [LARGE SCALE GENOMIC DNA]</scope>
    <source>
        <strain evidence="8">GY_H</strain>
    </source>
</reference>
<dbReference type="InterPro" id="IPR050109">
    <property type="entry name" value="HTH-type_TetR-like_transc_reg"/>
</dbReference>
<dbReference type="OrthoDB" id="9816431at2"/>
<feature type="region of interest" description="Disordered" evidence="5">
    <location>
        <begin position="1"/>
        <end position="22"/>
    </location>
</feature>
<comment type="caution">
    <text evidence="7">The sequence shown here is derived from an EMBL/GenBank/DDBJ whole genome shotgun (WGS) entry which is preliminary data.</text>
</comment>
<evidence type="ECO:0000256" key="4">
    <source>
        <dbReference type="PROSITE-ProRule" id="PRU00335"/>
    </source>
</evidence>
<sequence length="215" mass="23795">MMSESAADVVAERAVDGGDDSTKRRQILDGARQVFLDRGFDAASMIDIAKAAGVSKGTLYVYFKDKDDLFDSMVRGECVMQLDGVFDFDHNDHDVEAVLLQHGQMFVKTLANYKRLSSWRTVIAVAERMPEIGRKLYESGPARGIASLAAYLKAQTEAGVLKIDDHDVAAAQFIETCHATMLKPMLFNFGPPPTDERISHVVRIAVRTFMAAYRA</sequence>
<evidence type="ECO:0000313" key="7">
    <source>
        <dbReference type="EMBL" id="RDV04947.1"/>
    </source>
</evidence>
<dbReference type="Gene3D" id="1.10.10.60">
    <property type="entry name" value="Homeodomain-like"/>
    <property type="match status" value="1"/>
</dbReference>
<dbReference type="Proteomes" id="UP000263993">
    <property type="component" value="Unassembled WGS sequence"/>
</dbReference>
<dbReference type="EMBL" id="QRGO01000001">
    <property type="protein sequence ID" value="RDV04947.1"/>
    <property type="molecule type" value="Genomic_DNA"/>
</dbReference>
<protein>
    <submittedName>
        <fullName evidence="7">TetR family transcriptional regulator</fullName>
    </submittedName>
</protein>
<dbReference type="FunFam" id="1.10.10.60:FF:000141">
    <property type="entry name" value="TetR family transcriptional regulator"/>
    <property type="match status" value="1"/>
</dbReference>
<organism evidence="7 8">
    <name type="scientific">Undibacter mobilis</name>
    <dbReference type="NCBI Taxonomy" id="2292256"/>
    <lineage>
        <taxon>Bacteria</taxon>
        <taxon>Pseudomonadati</taxon>
        <taxon>Pseudomonadota</taxon>
        <taxon>Alphaproteobacteria</taxon>
        <taxon>Hyphomicrobiales</taxon>
        <taxon>Nitrobacteraceae</taxon>
        <taxon>Undibacter</taxon>
    </lineage>
</organism>
<evidence type="ECO:0000256" key="2">
    <source>
        <dbReference type="ARBA" id="ARBA00023125"/>
    </source>
</evidence>
<accession>A0A371BBQ1</accession>
<keyword evidence="8" id="KW-1185">Reference proteome</keyword>
<evidence type="ECO:0000256" key="5">
    <source>
        <dbReference type="SAM" id="MobiDB-lite"/>
    </source>
</evidence>
<dbReference type="PANTHER" id="PTHR30055">
    <property type="entry name" value="HTH-TYPE TRANSCRIPTIONAL REGULATOR RUTR"/>
    <property type="match status" value="1"/>
</dbReference>
<dbReference type="PROSITE" id="PS01081">
    <property type="entry name" value="HTH_TETR_1"/>
    <property type="match status" value="1"/>
</dbReference>
<dbReference type="GO" id="GO:0003700">
    <property type="term" value="F:DNA-binding transcription factor activity"/>
    <property type="evidence" value="ECO:0007669"/>
    <property type="project" value="TreeGrafter"/>
</dbReference>
<feature type="domain" description="HTH tetR-type" evidence="6">
    <location>
        <begin position="21"/>
        <end position="81"/>
    </location>
</feature>
<dbReference type="GO" id="GO:0000976">
    <property type="term" value="F:transcription cis-regulatory region binding"/>
    <property type="evidence" value="ECO:0007669"/>
    <property type="project" value="TreeGrafter"/>
</dbReference>
<dbReference type="PROSITE" id="PS50977">
    <property type="entry name" value="HTH_TETR_2"/>
    <property type="match status" value="1"/>
</dbReference>
<gene>
    <name evidence="7" type="ORF">DXH78_10460</name>
</gene>
<feature type="compositionally biased region" description="Basic and acidic residues" evidence="5">
    <location>
        <begin position="10"/>
        <end position="22"/>
    </location>
</feature>
<keyword evidence="1" id="KW-0805">Transcription regulation</keyword>
<evidence type="ECO:0000256" key="3">
    <source>
        <dbReference type="ARBA" id="ARBA00023163"/>
    </source>
</evidence>